<dbReference type="EMBL" id="JAQGEF010000022">
    <property type="protein sequence ID" value="MDA3616093.1"/>
    <property type="molecule type" value="Genomic_DNA"/>
</dbReference>
<dbReference type="NCBIfam" id="TIGR03515">
    <property type="entry name" value="GldC"/>
    <property type="match status" value="1"/>
</dbReference>
<dbReference type="Proteomes" id="UP001210231">
    <property type="component" value="Unassembled WGS sequence"/>
</dbReference>
<proteinExistence type="predicted"/>
<gene>
    <name evidence="1" type="primary">gldC</name>
    <name evidence="1" type="ORF">O3P16_14855</name>
</gene>
<dbReference type="Pfam" id="PF19937">
    <property type="entry name" value="GldC-like"/>
    <property type="match status" value="1"/>
</dbReference>
<comment type="caution">
    <text evidence="1">The sequence shown here is derived from an EMBL/GenBank/DDBJ whole genome shotgun (WGS) entry which is preliminary data.</text>
</comment>
<keyword evidence="2" id="KW-1185">Reference proteome</keyword>
<dbReference type="InterPro" id="IPR019854">
    <property type="entry name" value="Motility-assoc_prot_GldC"/>
</dbReference>
<reference evidence="1 2" key="1">
    <citation type="submission" date="2022-12" db="EMBL/GenBank/DDBJ databases">
        <title>Chitinophagaceae gen. sp. nov., a new member of the family Chitinophagaceae, isolated from soil in a chemical factory.</title>
        <authorList>
            <person name="Ke Z."/>
        </authorList>
    </citation>
    <scope>NUCLEOTIDE SEQUENCE [LARGE SCALE GENOMIC DNA]</scope>
    <source>
        <strain evidence="1 2">LY-5</strain>
    </source>
</reference>
<protein>
    <submittedName>
        <fullName evidence="1">Gliding motility protein GldC</fullName>
    </submittedName>
</protein>
<sequence length="124" mass="14135">MAKKSNINIAVTLGEDRIPESIEWHATDSSAENGLAANAMMVSFWDAAEKTALRIDLWTKDMMVDEMADFYFQTFMGMADSFNRSTGNKVLVHDIRAFAQAFYKKFQEEQQKSQNANDKFKSAF</sequence>
<accession>A0ABT4UPL2</accession>
<name>A0ABT4UPL2_9BACT</name>
<dbReference type="RefSeq" id="WP_407032423.1">
    <property type="nucleotide sequence ID" value="NZ_JAQGEF010000022.1"/>
</dbReference>
<evidence type="ECO:0000313" key="1">
    <source>
        <dbReference type="EMBL" id="MDA3616093.1"/>
    </source>
</evidence>
<organism evidence="1 2">
    <name type="scientific">Polluticaenibacter yanchengensis</name>
    <dbReference type="NCBI Taxonomy" id="3014562"/>
    <lineage>
        <taxon>Bacteria</taxon>
        <taxon>Pseudomonadati</taxon>
        <taxon>Bacteroidota</taxon>
        <taxon>Chitinophagia</taxon>
        <taxon>Chitinophagales</taxon>
        <taxon>Chitinophagaceae</taxon>
        <taxon>Polluticaenibacter</taxon>
    </lineage>
</organism>
<evidence type="ECO:0000313" key="2">
    <source>
        <dbReference type="Proteomes" id="UP001210231"/>
    </source>
</evidence>